<evidence type="ECO:0000256" key="19">
    <source>
        <dbReference type="PIRSR" id="PIRSR036960-2"/>
    </source>
</evidence>
<dbReference type="CDD" id="cd00057">
    <property type="entry name" value="FA58C"/>
    <property type="match status" value="2"/>
</dbReference>
<dbReference type="PRINTS" id="PR00020">
    <property type="entry name" value="MAMDOMAIN"/>
</dbReference>
<feature type="domain" description="CUB" evidence="23">
    <location>
        <begin position="139"/>
        <end position="257"/>
    </location>
</feature>
<dbReference type="Pfam" id="PF00629">
    <property type="entry name" value="MAM"/>
    <property type="match status" value="1"/>
</dbReference>
<feature type="disulfide bond" evidence="19">
    <location>
        <begin position="267"/>
        <end position="417"/>
    </location>
</feature>
<keyword evidence="11 17" id="KW-0524">Neurogenesis</keyword>
<dbReference type="InterPro" id="IPR050633">
    <property type="entry name" value="Neuropilin_MCO_CoagFactor"/>
</dbReference>
<dbReference type="PIRSF" id="PIRSF036960">
    <property type="entry name" value="Neuropilin"/>
    <property type="match status" value="1"/>
</dbReference>
<evidence type="ECO:0000256" key="12">
    <source>
        <dbReference type="ARBA" id="ARBA00022989"/>
    </source>
</evidence>
<protein>
    <recommendedName>
        <fullName evidence="17">Neuropilin</fullName>
    </recommendedName>
</protein>
<keyword evidence="14 19" id="KW-1015">Disulfide bond</keyword>
<dbReference type="CDD" id="cd00041">
    <property type="entry name" value="CUB"/>
    <property type="match status" value="2"/>
</dbReference>
<evidence type="ECO:0000256" key="17">
    <source>
        <dbReference type="PIRNR" id="PIRNR036960"/>
    </source>
</evidence>
<feature type="binding site" evidence="18">
    <location>
        <position position="242"/>
    </location>
    <ligand>
        <name>Ca(2+)</name>
        <dbReference type="ChEBI" id="CHEBI:29108"/>
    </ligand>
</feature>
<dbReference type="Gene3D" id="2.60.120.290">
    <property type="entry name" value="Spermadhesin, CUB domain"/>
    <property type="match status" value="2"/>
</dbReference>
<evidence type="ECO:0000256" key="18">
    <source>
        <dbReference type="PIRSR" id="PIRSR036960-1"/>
    </source>
</evidence>
<keyword evidence="27" id="KW-1185">Reference proteome</keyword>
<sequence>MSLYLSLSLSFSLSGEVCGGTLDASDAGYITSPGYPLEYPPHQNCQWVITAPEPSQRIVLNFNPHFELERLDCRYDFIEIRDGGSDSAELLGKHCSNIAPPAIISSGTALHIKFVSDYAHQGAGFSLRYEIFKTGSEFCFRNFTSPSGVIESPGFPDKYPHNLECSYIIITPPHMDVTLTFLTFDLENDPLLSGEGDCKYDWLDVWDGLPQVGPLIGRYCGTKIPPEIKSSSGLLSLSFHTDMAVAKDGFSARYNMTHKEVSDTFHCSTAFGLESGKISDDQISASSSFYDGRWSPRQARLNNIDNAWTPSEDSPKEYIQVDLHFLKVLTGIATQGAVSKETQKSYYVSTFKLEVSTNGEDWMTYRYGKNHKVFHANTDPYEVVLNRIPQPVLARFVRIRPQVWKNGIALRFELYGCQIIDAPCSEMQGLLSGLLPDAQISASSARDMLWSPGNARLVGSHSGWFPGPGQPLAGEEWLQVDLGVPKTVGGIITQGARGGEGTSSTDNRAFVRKYRMAHSLDGKDWGFVMDSKTSLPKIFEGNTHYDTPELRRFEETLAQFIRIYPERWSPAGIGMRVEILGCDVPDLNSYLYIEANPKTERQRARILSPMVGPDTGPLCLLFSYQLWGEAQGTLRILLRDAHHKETLLWALRGDQGPVWKEGRTILPRSPKEFQVVMEGFFDHGTKGHIMIDNIHMSSGTPLEECTRKSADYTNMGGVPGGSDPTVDTLALPLIPTLWYYLVAAGGALILLAVSILVRALCCHRRRLAAKKSQLSVSYHTSNPVTAAPGTEPVLTVRLDNHGHQTYALC</sequence>
<keyword evidence="8" id="KW-0677">Repeat</keyword>
<dbReference type="GO" id="GO:0046872">
    <property type="term" value="F:metal ion binding"/>
    <property type="evidence" value="ECO:0007669"/>
    <property type="project" value="UniProtKB-UniRule"/>
</dbReference>
<evidence type="ECO:0000256" key="1">
    <source>
        <dbReference type="ARBA" id="ARBA00004479"/>
    </source>
</evidence>
<dbReference type="InterPro" id="IPR035914">
    <property type="entry name" value="Sperma_CUB_dom_sf"/>
</dbReference>
<evidence type="ECO:0000256" key="14">
    <source>
        <dbReference type="ARBA" id="ARBA00023157"/>
    </source>
</evidence>
<dbReference type="FunFam" id="2.60.120.260:FF:000002">
    <property type="entry name" value="Coagulation factor VIII"/>
    <property type="match status" value="1"/>
</dbReference>
<evidence type="ECO:0000256" key="20">
    <source>
        <dbReference type="PROSITE-ProRule" id="PRU00059"/>
    </source>
</evidence>
<dbReference type="FunFam" id="2.60.120.290:FF:000003">
    <property type="entry name" value="Neuropilin"/>
    <property type="match status" value="1"/>
</dbReference>
<feature type="disulfide bond" evidence="19 20">
    <location>
        <begin position="18"/>
        <end position="45"/>
    </location>
</feature>
<dbReference type="PROSITE" id="PS50060">
    <property type="entry name" value="MAM_2"/>
    <property type="match status" value="1"/>
</dbReference>
<evidence type="ECO:0000256" key="13">
    <source>
        <dbReference type="ARBA" id="ARBA00023136"/>
    </source>
</evidence>
<evidence type="ECO:0000313" key="26">
    <source>
        <dbReference type="Ensembl" id="ENSOTSP00005072962.2"/>
    </source>
</evidence>
<evidence type="ECO:0000313" key="27">
    <source>
        <dbReference type="Proteomes" id="UP000694402"/>
    </source>
</evidence>
<feature type="chain" id="PRO_5044221873" description="Neuropilin" evidence="22">
    <location>
        <begin position="20"/>
        <end position="809"/>
    </location>
</feature>
<feature type="domain" description="F5/8 type C" evidence="24">
    <location>
        <begin position="424"/>
        <end position="582"/>
    </location>
</feature>
<dbReference type="InterPro" id="IPR000859">
    <property type="entry name" value="CUB_dom"/>
</dbReference>
<evidence type="ECO:0000259" key="24">
    <source>
        <dbReference type="PROSITE" id="PS50022"/>
    </source>
</evidence>
<proteinExistence type="inferred from homology"/>
<keyword evidence="6 18" id="KW-0479">Metal-binding</keyword>
<dbReference type="Ensembl" id="ENSOTST00005079084.2">
    <property type="protein sequence ID" value="ENSOTSP00005072962.2"/>
    <property type="gene ID" value="ENSOTSG00005033871.2"/>
</dbReference>
<dbReference type="Pfam" id="PF00431">
    <property type="entry name" value="CUB"/>
    <property type="match status" value="2"/>
</dbReference>
<feature type="disulfide bond" evidence="19">
    <location>
        <begin position="139"/>
        <end position="165"/>
    </location>
</feature>
<dbReference type="GO" id="GO:0017154">
    <property type="term" value="F:semaphorin receptor activity"/>
    <property type="evidence" value="ECO:0007669"/>
    <property type="project" value="InterPro"/>
</dbReference>
<evidence type="ECO:0000256" key="21">
    <source>
        <dbReference type="SAM" id="Phobius"/>
    </source>
</evidence>
<dbReference type="SMART" id="SM00137">
    <property type="entry name" value="MAM"/>
    <property type="match status" value="1"/>
</dbReference>
<dbReference type="PANTHER" id="PTHR46806:SF2">
    <property type="entry name" value="NEUROPILIN-2"/>
    <property type="match status" value="1"/>
</dbReference>
<keyword evidence="7 22" id="KW-0732">Signal</keyword>
<keyword evidence="3 17" id="KW-0217">Developmental protein</keyword>
<dbReference type="InterPro" id="IPR014648">
    <property type="entry name" value="Neuropilin"/>
</dbReference>
<dbReference type="SUPFAM" id="SSF49899">
    <property type="entry name" value="Concanavalin A-like lectins/glucanases"/>
    <property type="match status" value="1"/>
</dbReference>
<comment type="subcellular location">
    <subcellularLocation>
        <location evidence="1">Membrane</location>
        <topology evidence="1">Single-pass type I membrane protein</topology>
    </subcellularLocation>
</comment>
<feature type="disulfide bond" evidence="19">
    <location>
        <begin position="424"/>
        <end position="582"/>
    </location>
</feature>
<name>A0A8C8I9R6_ONCTS</name>
<keyword evidence="15 17" id="KW-0675">Receptor</keyword>
<feature type="binding site" evidence="18">
    <location>
        <position position="201"/>
    </location>
    <ligand>
        <name>Ca(2+)</name>
        <dbReference type="ChEBI" id="CHEBI:29108"/>
    </ligand>
</feature>
<feature type="signal peptide" evidence="22">
    <location>
        <begin position="1"/>
        <end position="19"/>
    </location>
</feature>
<dbReference type="GO" id="GO:0007411">
    <property type="term" value="P:axon guidance"/>
    <property type="evidence" value="ECO:0007669"/>
    <property type="project" value="InterPro"/>
</dbReference>
<evidence type="ECO:0000256" key="5">
    <source>
        <dbReference type="ARBA" id="ARBA00022692"/>
    </source>
</evidence>
<keyword evidence="4" id="KW-0358">Heparin-binding</keyword>
<evidence type="ECO:0000256" key="2">
    <source>
        <dbReference type="ARBA" id="ARBA00006078"/>
    </source>
</evidence>
<dbReference type="GO" id="GO:0001525">
    <property type="term" value="P:angiogenesis"/>
    <property type="evidence" value="ECO:0007669"/>
    <property type="project" value="InterPro"/>
</dbReference>
<dbReference type="PROSITE" id="PS01285">
    <property type="entry name" value="FA58C_1"/>
    <property type="match status" value="2"/>
</dbReference>
<evidence type="ECO:0000256" key="22">
    <source>
        <dbReference type="SAM" id="SignalP"/>
    </source>
</evidence>
<dbReference type="InterPro" id="IPR000998">
    <property type="entry name" value="MAM_dom"/>
</dbReference>
<dbReference type="SMART" id="SM00042">
    <property type="entry name" value="CUB"/>
    <property type="match status" value="2"/>
</dbReference>
<dbReference type="PROSITE" id="PS01286">
    <property type="entry name" value="FA58C_2"/>
    <property type="match status" value="2"/>
</dbReference>
<evidence type="ECO:0000256" key="7">
    <source>
        <dbReference type="ARBA" id="ARBA00022729"/>
    </source>
</evidence>
<dbReference type="FunFam" id="2.60.120.290:FF:000010">
    <property type="entry name" value="Neuropilin"/>
    <property type="match status" value="1"/>
</dbReference>
<dbReference type="SUPFAM" id="SSF49854">
    <property type="entry name" value="Spermadhesin, CUB domain"/>
    <property type="match status" value="2"/>
</dbReference>
<dbReference type="GO" id="GO:0045211">
    <property type="term" value="C:postsynaptic membrane"/>
    <property type="evidence" value="ECO:0007669"/>
    <property type="project" value="TreeGrafter"/>
</dbReference>
<keyword evidence="12 21" id="KW-1133">Transmembrane helix</keyword>
<evidence type="ECO:0000259" key="25">
    <source>
        <dbReference type="PROSITE" id="PS50060"/>
    </source>
</evidence>
<dbReference type="Gene3D" id="2.60.120.260">
    <property type="entry name" value="Galactose-binding domain-like"/>
    <property type="match status" value="2"/>
</dbReference>
<dbReference type="PROSITE" id="PS01180">
    <property type="entry name" value="CUB"/>
    <property type="match status" value="2"/>
</dbReference>
<dbReference type="GO" id="GO:0030424">
    <property type="term" value="C:axon"/>
    <property type="evidence" value="ECO:0007669"/>
    <property type="project" value="TreeGrafter"/>
</dbReference>
<dbReference type="InterPro" id="IPR008979">
    <property type="entry name" value="Galactose-bd-like_sf"/>
</dbReference>
<evidence type="ECO:0000256" key="6">
    <source>
        <dbReference type="ARBA" id="ARBA00022723"/>
    </source>
</evidence>
<keyword evidence="16" id="KW-0325">Glycoprotein</keyword>
<dbReference type="InterPro" id="IPR000421">
    <property type="entry name" value="FA58C"/>
</dbReference>
<reference evidence="26" key="2">
    <citation type="submission" date="2025-09" db="UniProtKB">
        <authorList>
            <consortium name="Ensembl"/>
        </authorList>
    </citation>
    <scope>IDENTIFICATION</scope>
</reference>
<evidence type="ECO:0000256" key="15">
    <source>
        <dbReference type="ARBA" id="ARBA00023170"/>
    </source>
</evidence>
<dbReference type="Proteomes" id="UP000694402">
    <property type="component" value="Unassembled WGS sequence"/>
</dbReference>
<keyword evidence="9 17" id="KW-0221">Differentiation</keyword>
<dbReference type="Gene3D" id="2.60.120.200">
    <property type="match status" value="1"/>
</dbReference>
<gene>
    <name evidence="26" type="primary">LOC112253914</name>
</gene>
<dbReference type="AlphaFoldDB" id="A0A8C8I9R6"/>
<accession>A0A8C8I9R6</accession>
<evidence type="ECO:0000256" key="9">
    <source>
        <dbReference type="ARBA" id="ARBA00022782"/>
    </source>
</evidence>
<evidence type="ECO:0000256" key="16">
    <source>
        <dbReference type="ARBA" id="ARBA00023180"/>
    </source>
</evidence>
<dbReference type="GO" id="GO:0005021">
    <property type="term" value="F:vascular endothelial growth factor receptor activity"/>
    <property type="evidence" value="ECO:0007669"/>
    <property type="project" value="InterPro"/>
</dbReference>
<evidence type="ECO:0000256" key="4">
    <source>
        <dbReference type="ARBA" id="ARBA00022674"/>
    </source>
</evidence>
<dbReference type="PROSITE" id="PS50022">
    <property type="entry name" value="FA58C_3"/>
    <property type="match status" value="2"/>
</dbReference>
<dbReference type="GO" id="GO:0098978">
    <property type="term" value="C:glutamatergic synapse"/>
    <property type="evidence" value="ECO:0007669"/>
    <property type="project" value="TreeGrafter"/>
</dbReference>
<keyword evidence="10 17" id="KW-0106">Calcium</keyword>
<dbReference type="GeneTree" id="ENSGT00940000155270"/>
<organism evidence="26 27">
    <name type="scientific">Oncorhynchus tshawytscha</name>
    <name type="common">Chinook salmon</name>
    <name type="synonym">Salmo tshawytscha</name>
    <dbReference type="NCBI Taxonomy" id="74940"/>
    <lineage>
        <taxon>Eukaryota</taxon>
        <taxon>Metazoa</taxon>
        <taxon>Chordata</taxon>
        <taxon>Craniata</taxon>
        <taxon>Vertebrata</taxon>
        <taxon>Euteleostomi</taxon>
        <taxon>Actinopterygii</taxon>
        <taxon>Neopterygii</taxon>
        <taxon>Teleostei</taxon>
        <taxon>Protacanthopterygii</taxon>
        <taxon>Salmoniformes</taxon>
        <taxon>Salmonidae</taxon>
        <taxon>Salmoninae</taxon>
        <taxon>Oncorhynchus</taxon>
    </lineage>
</organism>
<dbReference type="CDD" id="cd06263">
    <property type="entry name" value="MAM"/>
    <property type="match status" value="1"/>
</dbReference>
<evidence type="ECO:0000256" key="3">
    <source>
        <dbReference type="ARBA" id="ARBA00022473"/>
    </source>
</evidence>
<keyword evidence="5 21" id="KW-0812">Transmembrane</keyword>
<keyword evidence="13 17" id="KW-0472">Membrane</keyword>
<feature type="domain" description="CUB" evidence="23">
    <location>
        <begin position="18"/>
        <end position="132"/>
    </location>
</feature>
<evidence type="ECO:0000259" key="23">
    <source>
        <dbReference type="PROSITE" id="PS01180"/>
    </source>
</evidence>
<feature type="transmembrane region" description="Helical" evidence="21">
    <location>
        <begin position="737"/>
        <end position="761"/>
    </location>
</feature>
<dbReference type="PANTHER" id="PTHR46806">
    <property type="entry name" value="F5/8 TYPE C DOMAIN-CONTAINING PROTEIN"/>
    <property type="match status" value="1"/>
</dbReference>
<dbReference type="SUPFAM" id="SSF49785">
    <property type="entry name" value="Galactose-binding domain-like"/>
    <property type="match status" value="2"/>
</dbReference>
<evidence type="ECO:0000256" key="11">
    <source>
        <dbReference type="ARBA" id="ARBA00022902"/>
    </source>
</evidence>
<feature type="disulfide bond" evidence="19">
    <location>
        <begin position="198"/>
        <end position="220"/>
    </location>
</feature>
<comment type="caution">
    <text evidence="20">Lacks conserved residue(s) required for the propagation of feature annotation.</text>
</comment>
<feature type="binding site" evidence="18">
    <location>
        <position position="187"/>
    </location>
    <ligand>
        <name>Ca(2+)</name>
        <dbReference type="ChEBI" id="CHEBI:29108"/>
    </ligand>
</feature>
<reference evidence="26" key="1">
    <citation type="submission" date="2025-08" db="UniProtKB">
        <authorList>
            <consortium name="Ensembl"/>
        </authorList>
    </citation>
    <scope>IDENTIFICATION</scope>
</reference>
<dbReference type="FunFam" id="2.60.120.260:FF:000013">
    <property type="entry name" value="Neuropilin"/>
    <property type="match status" value="1"/>
</dbReference>
<feature type="domain" description="MAM" evidence="25">
    <location>
        <begin position="590"/>
        <end position="707"/>
    </location>
</feature>
<comment type="similarity">
    <text evidence="2 17">Belongs to the neuropilin family.</text>
</comment>
<dbReference type="SMART" id="SM00231">
    <property type="entry name" value="FA58C"/>
    <property type="match status" value="2"/>
</dbReference>
<dbReference type="InterPro" id="IPR013320">
    <property type="entry name" value="ConA-like_dom_sf"/>
</dbReference>
<feature type="disulfide bond" evidence="19">
    <location>
        <begin position="73"/>
        <end position="95"/>
    </location>
</feature>
<evidence type="ECO:0000256" key="10">
    <source>
        <dbReference type="ARBA" id="ARBA00022837"/>
    </source>
</evidence>
<dbReference type="Pfam" id="PF00754">
    <property type="entry name" value="F5_F8_type_C"/>
    <property type="match status" value="2"/>
</dbReference>
<feature type="domain" description="F5/8 type C" evidence="24">
    <location>
        <begin position="267"/>
        <end position="417"/>
    </location>
</feature>
<dbReference type="GO" id="GO:0008201">
    <property type="term" value="F:heparin binding"/>
    <property type="evidence" value="ECO:0007669"/>
    <property type="project" value="UniProtKB-KW"/>
</dbReference>
<evidence type="ECO:0000256" key="8">
    <source>
        <dbReference type="ARBA" id="ARBA00022737"/>
    </source>
</evidence>